<dbReference type="PRINTS" id="PR01021">
    <property type="entry name" value="OMPADOMAIN"/>
</dbReference>
<reference evidence="6" key="1">
    <citation type="journal article" date="2021" name="Proc. Natl. Acad. Sci. U.S.A.">
        <title>A Catalog of Tens of Thousands of Viruses from Human Metagenomes Reveals Hidden Associations with Chronic Diseases.</title>
        <authorList>
            <person name="Tisza M.J."/>
            <person name="Buck C.B."/>
        </authorList>
    </citation>
    <scope>NUCLEOTIDE SEQUENCE</scope>
    <source>
        <strain evidence="6">CtCo31</strain>
    </source>
</reference>
<dbReference type="PROSITE" id="PS51123">
    <property type="entry name" value="OMPA_2"/>
    <property type="match status" value="1"/>
</dbReference>
<evidence type="ECO:0000259" key="5">
    <source>
        <dbReference type="PROSITE" id="PS51123"/>
    </source>
</evidence>
<dbReference type="Gene3D" id="3.30.1330.60">
    <property type="entry name" value="OmpA-like domain"/>
    <property type="match status" value="1"/>
</dbReference>
<dbReference type="EMBL" id="BK016109">
    <property type="protein sequence ID" value="DAF95398.1"/>
    <property type="molecule type" value="Genomic_DNA"/>
</dbReference>
<evidence type="ECO:0000256" key="4">
    <source>
        <dbReference type="ARBA" id="ARBA00023237"/>
    </source>
</evidence>
<name>A0A8S5ULZ2_9CAUD</name>
<dbReference type="GO" id="GO:0019867">
    <property type="term" value="C:outer membrane"/>
    <property type="evidence" value="ECO:0007669"/>
    <property type="project" value="InterPro"/>
</dbReference>
<evidence type="ECO:0000313" key="6">
    <source>
        <dbReference type="EMBL" id="DAF95398.1"/>
    </source>
</evidence>
<protein>
    <submittedName>
        <fullName evidence="6">OmpA family protein</fullName>
    </submittedName>
</protein>
<comment type="subcellular location">
    <subcellularLocation>
        <location evidence="1">Cell outer membrane</location>
    </subcellularLocation>
</comment>
<dbReference type="InterPro" id="IPR050330">
    <property type="entry name" value="Bact_OuterMem_StrucFunc"/>
</dbReference>
<keyword evidence="3" id="KW-0472">Membrane</keyword>
<dbReference type="InterPro" id="IPR037873">
    <property type="entry name" value="BamE-like"/>
</dbReference>
<dbReference type="SUPFAM" id="SSF103088">
    <property type="entry name" value="OmpA-like"/>
    <property type="match status" value="1"/>
</dbReference>
<accession>A0A8S5ULZ2</accession>
<dbReference type="PROSITE" id="PS51257">
    <property type="entry name" value="PROKAR_LIPOPROTEIN"/>
    <property type="match status" value="1"/>
</dbReference>
<dbReference type="InterPro" id="IPR007450">
    <property type="entry name" value="BamE_dom"/>
</dbReference>
<dbReference type="Pfam" id="PF00691">
    <property type="entry name" value="OmpA"/>
    <property type="match status" value="1"/>
</dbReference>
<dbReference type="InterPro" id="IPR036737">
    <property type="entry name" value="OmpA-like_sf"/>
</dbReference>
<sequence>MKLLKTLLISLSVALVAACGNLSKVTNEGTLADGHELVWPKIEKSGFNHDGSQFGTWPNLDNLATVELSGKGMNKDQLHNLLGRPHFAEGLFGVSEWDYVFNFKENGEHKICQYKILFDKNHNAQSFFWNPVNCGLDKQIHEVSADFLFGFDSAKLTGQGKTYLVEYLKQLTDAKSLTVIGYTDKLGSDKYNVKLATARAESVKEFLIQNGIKADINTKGFGKDEKQVQCDNFKSSELIDCLAPNRRVEIISYK</sequence>
<dbReference type="Gene3D" id="3.30.1450.10">
    <property type="match status" value="1"/>
</dbReference>
<evidence type="ECO:0000256" key="2">
    <source>
        <dbReference type="ARBA" id="ARBA00022729"/>
    </source>
</evidence>
<evidence type="ECO:0000256" key="1">
    <source>
        <dbReference type="ARBA" id="ARBA00004442"/>
    </source>
</evidence>
<organism evidence="6">
    <name type="scientific">Myoviridae sp. ctCo31</name>
    <dbReference type="NCBI Taxonomy" id="2825053"/>
    <lineage>
        <taxon>Viruses</taxon>
        <taxon>Duplodnaviria</taxon>
        <taxon>Heunggongvirae</taxon>
        <taxon>Uroviricota</taxon>
        <taxon>Caudoviricetes</taxon>
    </lineage>
</organism>
<dbReference type="PANTHER" id="PTHR30329:SF21">
    <property type="entry name" value="LIPOPROTEIN YIAD-RELATED"/>
    <property type="match status" value="1"/>
</dbReference>
<keyword evidence="2" id="KW-0732">Signal</keyword>
<dbReference type="Pfam" id="PF04355">
    <property type="entry name" value="BamE"/>
    <property type="match status" value="1"/>
</dbReference>
<dbReference type="InterPro" id="IPR006664">
    <property type="entry name" value="OMP_bac"/>
</dbReference>
<feature type="domain" description="OmpA-like" evidence="5">
    <location>
        <begin position="136"/>
        <end position="254"/>
    </location>
</feature>
<dbReference type="PANTHER" id="PTHR30329">
    <property type="entry name" value="STATOR ELEMENT OF FLAGELLAR MOTOR COMPLEX"/>
    <property type="match status" value="1"/>
</dbReference>
<dbReference type="CDD" id="cd07185">
    <property type="entry name" value="OmpA_C-like"/>
    <property type="match status" value="1"/>
</dbReference>
<proteinExistence type="predicted"/>
<dbReference type="InterPro" id="IPR006665">
    <property type="entry name" value="OmpA-like"/>
</dbReference>
<keyword evidence="4" id="KW-0998">Cell outer membrane</keyword>
<evidence type="ECO:0000256" key="3">
    <source>
        <dbReference type="ARBA" id="ARBA00023136"/>
    </source>
</evidence>